<feature type="transmembrane region" description="Helical" evidence="8">
    <location>
        <begin position="221"/>
        <end position="240"/>
    </location>
</feature>
<evidence type="ECO:0000313" key="11">
    <source>
        <dbReference type="EMBL" id="CCC58090.1"/>
    </source>
</evidence>
<keyword evidence="6 8" id="KW-1133">Transmembrane helix</keyword>
<dbReference type="InterPro" id="IPR039421">
    <property type="entry name" value="Type_1_exporter"/>
</dbReference>
<comment type="subcellular location">
    <subcellularLocation>
        <location evidence="1">Cell membrane</location>
        <topology evidence="1">Multi-pass membrane protein</topology>
    </subcellularLocation>
</comment>
<accession>G0V4Q0</accession>
<keyword evidence="5 11" id="KW-0067">ATP-binding</keyword>
<keyword evidence="7 8" id="KW-0472">Membrane</keyword>
<evidence type="ECO:0000256" key="2">
    <source>
        <dbReference type="ARBA" id="ARBA00022448"/>
    </source>
</evidence>
<dbReference type="eggNOG" id="COG1132">
    <property type="taxonomic scope" value="Bacteria"/>
</dbReference>
<dbReference type="EMBL" id="CAKP01000019">
    <property type="protein sequence ID" value="CCC58090.1"/>
    <property type="molecule type" value="Genomic_DNA"/>
</dbReference>
<feature type="transmembrane region" description="Helical" evidence="8">
    <location>
        <begin position="324"/>
        <end position="350"/>
    </location>
</feature>
<dbReference type="CDD" id="cd03254">
    <property type="entry name" value="ABCC_Glucan_exporter_like"/>
    <property type="match status" value="1"/>
</dbReference>
<dbReference type="GO" id="GO:0015421">
    <property type="term" value="F:ABC-type oligopeptide transporter activity"/>
    <property type="evidence" value="ECO:0007669"/>
    <property type="project" value="TreeGrafter"/>
</dbReference>
<keyword evidence="3 8" id="KW-0812">Transmembrane</keyword>
<dbReference type="Pfam" id="PF00005">
    <property type="entry name" value="ABC_tran"/>
    <property type="match status" value="1"/>
</dbReference>
<dbReference type="InterPro" id="IPR036640">
    <property type="entry name" value="ABC1_TM_sf"/>
</dbReference>
<evidence type="ECO:0000256" key="4">
    <source>
        <dbReference type="ARBA" id="ARBA00022741"/>
    </source>
</evidence>
<sequence>MDKFNLEDSIVKEYDSVLMKRLLKFIRPYIKEMALVFLLMFIAVFLDLSRPYLIKNAIDQYINGYKSYYTIKDNTILKGIHPKGKTVSLVYDGTDYYIAYGKVDYSKSFIIKDKLYQDNNSFEIKKLTSNDLKNIRQDDLKGIIKTALYVFIVSLILFFVNYGQVYILNLTSQKIIFNIREKLFKHIEELSLSFFDKTPIGRLVTRVTNDVETINEMYTSVLVYLVKDFFLLAGIVIAMFTLNAKLALVMLFFIPIIIILTIIFRKYDREAYRNVRTKLAKINAFLSENISGMKTIQIFNIEDKTFDEFEKVNKDYYKETRNQIIIFGIFRPSIDFLSTLTLTAIVWFGGKMVLKEIIPFGVLYVFVSYVQQFFQPIYDITEKYDILQSAMASAERIFSLLDTNEKIPNSENAIKVEKLKGEIEFKNVWFAYKKDEYVLKDVSFKIRPGEKIAIVGHTGAGKTSIINLISRLYDVQKGEILIDGINIKDYDKYSLRKNIATVMQDVFLFTGDIKGNIRLGENRITDKKIIEVCKFVNADKFIERLPQKYESPVNERGTTLSQGQRQLIAFARALAFDPSILVLDEATSNIDTETEGLIQDALKKISDGRTTIIVAHRLSTIKNCDRIIVMHKGRIREIGSHDELMEKKGLYYNLYQLQFSE</sequence>
<dbReference type="Gene3D" id="1.20.1560.10">
    <property type="entry name" value="ABC transporter type 1, transmembrane domain"/>
    <property type="match status" value="1"/>
</dbReference>
<dbReference type="AlphaFoldDB" id="G0V4Q0"/>
<dbReference type="FunFam" id="3.40.50.300:FF:000287">
    <property type="entry name" value="Multidrug ABC transporter ATP-binding protein"/>
    <property type="match status" value="1"/>
</dbReference>
<dbReference type="PROSITE" id="PS50929">
    <property type="entry name" value="ABC_TM1F"/>
    <property type="match status" value="1"/>
</dbReference>
<feature type="domain" description="ABC transporter" evidence="9">
    <location>
        <begin position="423"/>
        <end position="657"/>
    </location>
</feature>
<dbReference type="OrthoDB" id="9762778at2"/>
<dbReference type="RefSeq" id="WP_008907808.1">
    <property type="nucleotide sequence ID" value="NZ_CAKP01000019.1"/>
</dbReference>
<evidence type="ECO:0000256" key="1">
    <source>
        <dbReference type="ARBA" id="ARBA00004651"/>
    </source>
</evidence>
<dbReference type="PROSITE" id="PS50893">
    <property type="entry name" value="ABC_TRANSPORTER_2"/>
    <property type="match status" value="1"/>
</dbReference>
<feature type="transmembrane region" description="Helical" evidence="8">
    <location>
        <begin position="246"/>
        <end position="264"/>
    </location>
</feature>
<organism evidence="11 12">
    <name type="scientific">Caloramator australicus RC3</name>
    <dbReference type="NCBI Taxonomy" id="857293"/>
    <lineage>
        <taxon>Bacteria</taxon>
        <taxon>Bacillati</taxon>
        <taxon>Bacillota</taxon>
        <taxon>Clostridia</taxon>
        <taxon>Eubacteriales</taxon>
        <taxon>Clostridiaceae</taxon>
        <taxon>Caloramator</taxon>
    </lineage>
</organism>
<dbReference type="GO" id="GO:0005524">
    <property type="term" value="F:ATP binding"/>
    <property type="evidence" value="ECO:0007669"/>
    <property type="project" value="UniProtKB-KW"/>
</dbReference>
<dbReference type="Proteomes" id="UP000007652">
    <property type="component" value="Unassembled WGS sequence"/>
</dbReference>
<dbReference type="PROSITE" id="PS00211">
    <property type="entry name" value="ABC_TRANSPORTER_1"/>
    <property type="match status" value="1"/>
</dbReference>
<keyword evidence="12" id="KW-1185">Reference proteome</keyword>
<dbReference type="PANTHER" id="PTHR43394:SF1">
    <property type="entry name" value="ATP-BINDING CASSETTE SUB-FAMILY B MEMBER 10, MITOCHONDRIAL"/>
    <property type="match status" value="1"/>
</dbReference>
<dbReference type="InterPro" id="IPR011527">
    <property type="entry name" value="ABC1_TM_dom"/>
</dbReference>
<feature type="transmembrane region" description="Helical" evidence="8">
    <location>
        <begin position="29"/>
        <end position="46"/>
    </location>
</feature>
<dbReference type="GO" id="GO:0016887">
    <property type="term" value="F:ATP hydrolysis activity"/>
    <property type="evidence" value="ECO:0007669"/>
    <property type="project" value="InterPro"/>
</dbReference>
<dbReference type="InterPro" id="IPR003439">
    <property type="entry name" value="ABC_transporter-like_ATP-bd"/>
</dbReference>
<feature type="transmembrane region" description="Helical" evidence="8">
    <location>
        <begin position="147"/>
        <end position="168"/>
    </location>
</feature>
<dbReference type="SUPFAM" id="SSF52540">
    <property type="entry name" value="P-loop containing nucleoside triphosphate hydrolases"/>
    <property type="match status" value="1"/>
</dbReference>
<keyword evidence="4" id="KW-0547">Nucleotide-binding</keyword>
<dbReference type="SUPFAM" id="SSF90123">
    <property type="entry name" value="ABC transporter transmembrane region"/>
    <property type="match status" value="1"/>
</dbReference>
<evidence type="ECO:0000256" key="6">
    <source>
        <dbReference type="ARBA" id="ARBA00022989"/>
    </source>
</evidence>
<proteinExistence type="predicted"/>
<feature type="domain" description="ABC transmembrane type-1" evidence="10">
    <location>
        <begin position="34"/>
        <end position="389"/>
    </location>
</feature>
<dbReference type="STRING" id="857293.CAAU_0441"/>
<reference evidence="11 12" key="1">
    <citation type="journal article" date="2011" name="J. Bacteriol.">
        <title>Draft genome sequence of Caloramator australicus strain RC3T, a thermoanaerobe from the Great Artesian Basin of Australia.</title>
        <authorList>
            <person name="Ogg C.D."/>
            <person name="Patel B.K.C."/>
        </authorList>
    </citation>
    <scope>NUCLEOTIDE SEQUENCE [LARGE SCALE GENOMIC DNA]</scope>
    <source>
        <strain evidence="11 12">RC3</strain>
    </source>
</reference>
<evidence type="ECO:0000256" key="5">
    <source>
        <dbReference type="ARBA" id="ARBA00022840"/>
    </source>
</evidence>
<keyword evidence="2" id="KW-0813">Transport</keyword>
<dbReference type="SMART" id="SM00382">
    <property type="entry name" value="AAA"/>
    <property type="match status" value="1"/>
</dbReference>
<dbReference type="Pfam" id="PF00664">
    <property type="entry name" value="ABC_membrane"/>
    <property type="match status" value="1"/>
</dbReference>
<evidence type="ECO:0000256" key="3">
    <source>
        <dbReference type="ARBA" id="ARBA00022692"/>
    </source>
</evidence>
<gene>
    <name evidence="11" type="ORF">CAAU_0441</name>
</gene>
<evidence type="ECO:0000313" key="12">
    <source>
        <dbReference type="Proteomes" id="UP000007652"/>
    </source>
</evidence>
<protein>
    <submittedName>
        <fullName evidence="11">ABC transporter ATP-binding protein</fullName>
    </submittedName>
</protein>
<evidence type="ECO:0000259" key="10">
    <source>
        <dbReference type="PROSITE" id="PS50929"/>
    </source>
</evidence>
<dbReference type="InterPro" id="IPR027417">
    <property type="entry name" value="P-loop_NTPase"/>
</dbReference>
<dbReference type="PANTHER" id="PTHR43394">
    <property type="entry name" value="ATP-DEPENDENT PERMEASE MDL1, MITOCHONDRIAL"/>
    <property type="match status" value="1"/>
</dbReference>
<dbReference type="GO" id="GO:0005886">
    <property type="term" value="C:plasma membrane"/>
    <property type="evidence" value="ECO:0007669"/>
    <property type="project" value="UniProtKB-SubCell"/>
</dbReference>
<dbReference type="InterPro" id="IPR003593">
    <property type="entry name" value="AAA+_ATPase"/>
</dbReference>
<dbReference type="InterPro" id="IPR017871">
    <property type="entry name" value="ABC_transporter-like_CS"/>
</dbReference>
<evidence type="ECO:0000259" key="9">
    <source>
        <dbReference type="PROSITE" id="PS50893"/>
    </source>
</evidence>
<dbReference type="Gene3D" id="3.40.50.300">
    <property type="entry name" value="P-loop containing nucleotide triphosphate hydrolases"/>
    <property type="match status" value="1"/>
</dbReference>
<comment type="caution">
    <text evidence="11">The sequence shown here is derived from an EMBL/GenBank/DDBJ whole genome shotgun (WGS) entry which is preliminary data.</text>
</comment>
<evidence type="ECO:0000256" key="8">
    <source>
        <dbReference type="SAM" id="Phobius"/>
    </source>
</evidence>
<name>G0V4Q0_9CLOT</name>
<dbReference type="CDD" id="cd18544">
    <property type="entry name" value="ABC_6TM_TmrA_like"/>
    <property type="match status" value="1"/>
</dbReference>
<evidence type="ECO:0000256" key="7">
    <source>
        <dbReference type="ARBA" id="ARBA00023136"/>
    </source>
</evidence>